<dbReference type="InterPro" id="IPR000182">
    <property type="entry name" value="GNAT_dom"/>
</dbReference>
<dbReference type="PANTHER" id="PTHR43792">
    <property type="entry name" value="GNAT FAMILY, PUTATIVE (AFU_ORTHOLOGUE AFUA_3G00765)-RELATED-RELATED"/>
    <property type="match status" value="1"/>
</dbReference>
<dbReference type="PROSITE" id="PS51186">
    <property type="entry name" value="GNAT"/>
    <property type="match status" value="1"/>
</dbReference>
<proteinExistence type="predicted"/>
<dbReference type="Pfam" id="PF13302">
    <property type="entry name" value="Acetyltransf_3"/>
    <property type="match status" value="1"/>
</dbReference>
<dbReference type="InterPro" id="IPR016181">
    <property type="entry name" value="Acyl_CoA_acyltransferase"/>
</dbReference>
<organism evidence="2 3">
    <name type="scientific">Paraclostridium tenue</name>
    <dbReference type="NCBI Taxonomy" id="1737"/>
    <lineage>
        <taxon>Bacteria</taxon>
        <taxon>Bacillati</taxon>
        <taxon>Bacillota</taxon>
        <taxon>Clostridia</taxon>
        <taxon>Peptostreptococcales</taxon>
        <taxon>Peptostreptococcaceae</taxon>
        <taxon>Paraclostridium</taxon>
    </lineage>
</organism>
<comment type="caution">
    <text evidence="2">The sequence shown here is derived from an EMBL/GenBank/DDBJ whole genome shotgun (WGS) entry which is preliminary data.</text>
</comment>
<dbReference type="EMBL" id="BAAACP010000008">
    <property type="protein sequence ID" value="GAA0864182.1"/>
    <property type="molecule type" value="Genomic_DNA"/>
</dbReference>
<feature type="domain" description="N-acetyltransferase" evidence="1">
    <location>
        <begin position="16"/>
        <end position="182"/>
    </location>
</feature>
<accession>A0ABP3XHT2</accession>
<dbReference type="SUPFAM" id="SSF55729">
    <property type="entry name" value="Acyl-CoA N-acyltransferases (Nat)"/>
    <property type="match status" value="1"/>
</dbReference>
<dbReference type="Gene3D" id="3.40.630.30">
    <property type="match status" value="1"/>
</dbReference>
<dbReference type="PANTHER" id="PTHR43792:SF9">
    <property type="entry name" value="RIBOSOMAL-PROTEIN-ALANINE ACETYLTRANSFERASE"/>
    <property type="match status" value="1"/>
</dbReference>
<protein>
    <submittedName>
        <fullName evidence="2">GNAT family protein</fullName>
    </submittedName>
</protein>
<dbReference type="Proteomes" id="UP001400965">
    <property type="component" value="Unassembled WGS sequence"/>
</dbReference>
<name>A0ABP3XHT2_9FIRM</name>
<gene>
    <name evidence="2" type="ORF">GCM10008917_16640</name>
</gene>
<reference evidence="3" key="1">
    <citation type="journal article" date="2019" name="Int. J. Syst. Evol. Microbiol.">
        <title>The Global Catalogue of Microorganisms (GCM) 10K type strain sequencing project: providing services to taxonomists for standard genome sequencing and annotation.</title>
        <authorList>
            <consortium name="The Broad Institute Genomics Platform"/>
            <consortium name="The Broad Institute Genome Sequencing Center for Infectious Disease"/>
            <person name="Wu L."/>
            <person name="Ma J."/>
        </authorList>
    </citation>
    <scope>NUCLEOTIDE SEQUENCE [LARGE SCALE GENOMIC DNA]</scope>
    <source>
        <strain evidence="3">JCM 6486</strain>
    </source>
</reference>
<dbReference type="InterPro" id="IPR051531">
    <property type="entry name" value="N-acetyltransferase"/>
</dbReference>
<evidence type="ECO:0000313" key="3">
    <source>
        <dbReference type="Proteomes" id="UP001400965"/>
    </source>
</evidence>
<sequence length="191" mass="22113">MKNLFKKLPTLQTDRLILRKVDIYDLNTLFICLSNEYVSKHMLVDFDKNIDSTHKFLNSILDGYKNDKPTPWAVALKENNELIGICGFSKYDEKNKKAEVGYILNFDYWNMGITTEALQKVIDFGFNNMNLKKIEARCVSGNLASEKVMIKSGMKLDGILRSDKLYKGNFIDLKLYSILENDKLIYENVED</sequence>
<keyword evidence="3" id="KW-1185">Reference proteome</keyword>
<dbReference type="RefSeq" id="WP_187005765.1">
    <property type="nucleotide sequence ID" value="NZ_BAAACP010000008.1"/>
</dbReference>
<evidence type="ECO:0000313" key="2">
    <source>
        <dbReference type="EMBL" id="GAA0864182.1"/>
    </source>
</evidence>
<evidence type="ECO:0000259" key="1">
    <source>
        <dbReference type="PROSITE" id="PS51186"/>
    </source>
</evidence>